<dbReference type="HOGENOM" id="CLU_2426801_0_0_1"/>
<organism evidence="1 2">
    <name type="scientific">Ceriporiopsis subvermispora (strain B)</name>
    <name type="common">White-rot fungus</name>
    <name type="synonym">Gelatoporia subvermispora</name>
    <dbReference type="NCBI Taxonomy" id="914234"/>
    <lineage>
        <taxon>Eukaryota</taxon>
        <taxon>Fungi</taxon>
        <taxon>Dikarya</taxon>
        <taxon>Basidiomycota</taxon>
        <taxon>Agaricomycotina</taxon>
        <taxon>Agaricomycetes</taxon>
        <taxon>Polyporales</taxon>
        <taxon>Gelatoporiaceae</taxon>
        <taxon>Gelatoporia</taxon>
    </lineage>
</organism>
<dbReference type="AlphaFoldDB" id="M2PDI6"/>
<gene>
    <name evidence="1" type="ORF">CERSUDRAFT_117391</name>
</gene>
<dbReference type="Proteomes" id="UP000016930">
    <property type="component" value="Unassembled WGS sequence"/>
</dbReference>
<evidence type="ECO:0000313" key="2">
    <source>
        <dbReference type="Proteomes" id="UP000016930"/>
    </source>
</evidence>
<protein>
    <submittedName>
        <fullName evidence="1">Uncharacterized protein</fullName>
    </submittedName>
</protein>
<sequence length="91" mass="9875">MLPAKLTCMFPRWTPSPVVVRAGSFPSHQCRARRWEPGARSCQTSIPSHSNARPTPSKTIGDAIAISVAMPLQDTLALPLSWPYAPHAARA</sequence>
<accession>M2PDI6</accession>
<evidence type="ECO:0000313" key="1">
    <source>
        <dbReference type="EMBL" id="EMD33864.1"/>
    </source>
</evidence>
<dbReference type="EMBL" id="KB445804">
    <property type="protein sequence ID" value="EMD33864.1"/>
    <property type="molecule type" value="Genomic_DNA"/>
</dbReference>
<reference evidence="1 2" key="1">
    <citation type="journal article" date="2012" name="Proc. Natl. Acad. Sci. U.S.A.">
        <title>Comparative genomics of Ceriporiopsis subvermispora and Phanerochaete chrysosporium provide insight into selective ligninolysis.</title>
        <authorList>
            <person name="Fernandez-Fueyo E."/>
            <person name="Ruiz-Duenas F.J."/>
            <person name="Ferreira P."/>
            <person name="Floudas D."/>
            <person name="Hibbett D.S."/>
            <person name="Canessa P."/>
            <person name="Larrondo L.F."/>
            <person name="James T.Y."/>
            <person name="Seelenfreund D."/>
            <person name="Lobos S."/>
            <person name="Polanco R."/>
            <person name="Tello M."/>
            <person name="Honda Y."/>
            <person name="Watanabe T."/>
            <person name="Watanabe T."/>
            <person name="Ryu J.S."/>
            <person name="Kubicek C.P."/>
            <person name="Schmoll M."/>
            <person name="Gaskell J."/>
            <person name="Hammel K.E."/>
            <person name="St John F.J."/>
            <person name="Vanden Wymelenberg A."/>
            <person name="Sabat G."/>
            <person name="Splinter BonDurant S."/>
            <person name="Syed K."/>
            <person name="Yadav J.S."/>
            <person name="Doddapaneni H."/>
            <person name="Subramanian V."/>
            <person name="Lavin J.L."/>
            <person name="Oguiza J.A."/>
            <person name="Perez G."/>
            <person name="Pisabarro A.G."/>
            <person name="Ramirez L."/>
            <person name="Santoyo F."/>
            <person name="Master E."/>
            <person name="Coutinho P.M."/>
            <person name="Henrissat B."/>
            <person name="Lombard V."/>
            <person name="Magnuson J.K."/>
            <person name="Kuees U."/>
            <person name="Hori C."/>
            <person name="Igarashi K."/>
            <person name="Samejima M."/>
            <person name="Held B.W."/>
            <person name="Barry K.W."/>
            <person name="LaButti K.M."/>
            <person name="Lapidus A."/>
            <person name="Lindquist E.A."/>
            <person name="Lucas S.M."/>
            <person name="Riley R."/>
            <person name="Salamov A.A."/>
            <person name="Hoffmeister D."/>
            <person name="Schwenk D."/>
            <person name="Hadar Y."/>
            <person name="Yarden O."/>
            <person name="de Vries R.P."/>
            <person name="Wiebenga A."/>
            <person name="Stenlid J."/>
            <person name="Eastwood D."/>
            <person name="Grigoriev I.V."/>
            <person name="Berka R.M."/>
            <person name="Blanchette R.A."/>
            <person name="Kersten P."/>
            <person name="Martinez A.T."/>
            <person name="Vicuna R."/>
            <person name="Cullen D."/>
        </authorList>
    </citation>
    <scope>NUCLEOTIDE SEQUENCE [LARGE SCALE GENOMIC DNA]</scope>
    <source>
        <strain evidence="1 2">B</strain>
    </source>
</reference>
<keyword evidence="2" id="KW-1185">Reference proteome</keyword>
<name>M2PDI6_CERS8</name>
<proteinExistence type="predicted"/>